<keyword evidence="2" id="KW-1185">Reference proteome</keyword>
<gene>
    <name evidence="1" type="ORF">AAFF_G00356780</name>
</gene>
<dbReference type="Proteomes" id="UP001221898">
    <property type="component" value="Unassembled WGS sequence"/>
</dbReference>
<dbReference type="AlphaFoldDB" id="A0AAD7T8P0"/>
<evidence type="ECO:0000313" key="2">
    <source>
        <dbReference type="Proteomes" id="UP001221898"/>
    </source>
</evidence>
<name>A0AAD7T8P0_9TELE</name>
<dbReference type="EMBL" id="JAINUG010000006">
    <property type="protein sequence ID" value="KAJ8416390.1"/>
    <property type="molecule type" value="Genomic_DNA"/>
</dbReference>
<organism evidence="1 2">
    <name type="scientific">Aldrovandia affinis</name>
    <dbReference type="NCBI Taxonomy" id="143900"/>
    <lineage>
        <taxon>Eukaryota</taxon>
        <taxon>Metazoa</taxon>
        <taxon>Chordata</taxon>
        <taxon>Craniata</taxon>
        <taxon>Vertebrata</taxon>
        <taxon>Euteleostomi</taxon>
        <taxon>Actinopterygii</taxon>
        <taxon>Neopterygii</taxon>
        <taxon>Teleostei</taxon>
        <taxon>Notacanthiformes</taxon>
        <taxon>Halosauridae</taxon>
        <taxon>Aldrovandia</taxon>
    </lineage>
</organism>
<sequence>MEEVEILTEDYTIYSIYIRHESHHNLFTPFRSCFQKGNKTLFLIIGILSTSRRTFSPKISTTRDEIWNGSCRSSRQNTDTLHALLSLLKPMAAACGLRSAESSLRSEPLY</sequence>
<evidence type="ECO:0000313" key="1">
    <source>
        <dbReference type="EMBL" id="KAJ8416390.1"/>
    </source>
</evidence>
<protein>
    <submittedName>
        <fullName evidence="1">Uncharacterized protein</fullName>
    </submittedName>
</protein>
<accession>A0AAD7T8P0</accession>
<proteinExistence type="predicted"/>
<reference evidence="1" key="1">
    <citation type="journal article" date="2023" name="Science">
        <title>Genome structures resolve the early diversification of teleost fishes.</title>
        <authorList>
            <person name="Parey E."/>
            <person name="Louis A."/>
            <person name="Montfort J."/>
            <person name="Bouchez O."/>
            <person name="Roques C."/>
            <person name="Iampietro C."/>
            <person name="Lluch J."/>
            <person name="Castinel A."/>
            <person name="Donnadieu C."/>
            <person name="Desvignes T."/>
            <person name="Floi Bucao C."/>
            <person name="Jouanno E."/>
            <person name="Wen M."/>
            <person name="Mejri S."/>
            <person name="Dirks R."/>
            <person name="Jansen H."/>
            <person name="Henkel C."/>
            <person name="Chen W.J."/>
            <person name="Zahm M."/>
            <person name="Cabau C."/>
            <person name="Klopp C."/>
            <person name="Thompson A.W."/>
            <person name="Robinson-Rechavi M."/>
            <person name="Braasch I."/>
            <person name="Lecointre G."/>
            <person name="Bobe J."/>
            <person name="Postlethwait J.H."/>
            <person name="Berthelot C."/>
            <person name="Roest Crollius H."/>
            <person name="Guiguen Y."/>
        </authorList>
    </citation>
    <scope>NUCLEOTIDE SEQUENCE</scope>
    <source>
        <strain evidence="1">NC1722</strain>
    </source>
</reference>
<comment type="caution">
    <text evidence="1">The sequence shown here is derived from an EMBL/GenBank/DDBJ whole genome shotgun (WGS) entry which is preliminary data.</text>
</comment>